<reference evidence="2 3" key="1">
    <citation type="submission" date="2017-09" db="EMBL/GenBank/DDBJ databases">
        <title>Whole genomes of Flavobacteriaceae.</title>
        <authorList>
            <person name="Stine C."/>
            <person name="Li C."/>
            <person name="Tadesse D."/>
        </authorList>
    </citation>
    <scope>NUCLEOTIDE SEQUENCE [LARGE SCALE GENOMIC DNA]</scope>
    <source>
        <strain evidence="2 3">ATCC 35036</strain>
    </source>
</reference>
<sequence length="520" mass="53380">MKKTKLLLSFLLLSAAGTYAQVGVGTTNPQGVFNVDASKDNAATGAPTVAQQANDFFINAAGRVGIGVLPGTNKLLVNGSGKFTPTTTNDGAGEPVSIEMYGKAGTGTYTSVGGIKLSWYVATGGIDILRGPSDKGVGLGFSIASETNVTSEAMRISATGNVGIGTTSPTEKLDVAGNIKLSGKLMPGGNAGTTGQLLFSQGTSAAPQWISPSVTNLPTFYSVDGVLAGNRNVVMEDKTITFSTDNTKINAYNIDSGTFSLDALNNRVGIGTTSPLAKLDVQSSVKEVARFTSSQTLNNFSFISIGNDSGSWTKLASGSGAFAIRNYDTDATVFYSDLVSGNTGIGTSSPSTKLEIDSGTADDSGLKLTKLTSASVNTSTASTAALGVNASGKVVTMGTSKRVDSVATNGVVTLPVAAFGTYKVTVSGSHGNFKTFADEYLICYANTFVKITAVHLSSAYSNGTTSIATTPPNTDSFSLTPGHGIYTLTSSMAYGDQQCNLVATALTNTEIIAIKTQVLW</sequence>
<proteinExistence type="predicted"/>
<gene>
    <name evidence="2" type="ORF">B0A77_05165</name>
</gene>
<accession>A0A2H3KZM7</accession>
<feature type="signal peptide" evidence="1">
    <location>
        <begin position="1"/>
        <end position="20"/>
    </location>
</feature>
<dbReference type="Proteomes" id="UP000220828">
    <property type="component" value="Unassembled WGS sequence"/>
</dbReference>
<evidence type="ECO:0000313" key="3">
    <source>
        <dbReference type="Proteomes" id="UP000220828"/>
    </source>
</evidence>
<keyword evidence="1" id="KW-0732">Signal</keyword>
<evidence type="ECO:0000256" key="1">
    <source>
        <dbReference type="SAM" id="SignalP"/>
    </source>
</evidence>
<feature type="chain" id="PRO_5013628622" evidence="1">
    <location>
        <begin position="21"/>
        <end position="520"/>
    </location>
</feature>
<evidence type="ECO:0000313" key="2">
    <source>
        <dbReference type="EMBL" id="PDS25399.1"/>
    </source>
</evidence>
<name>A0A2H3KZM7_9FLAO</name>
<organism evidence="2 3">
    <name type="scientific">Flavobacterium branchiophilum</name>
    <dbReference type="NCBI Taxonomy" id="55197"/>
    <lineage>
        <taxon>Bacteria</taxon>
        <taxon>Pseudomonadati</taxon>
        <taxon>Bacteroidota</taxon>
        <taxon>Flavobacteriia</taxon>
        <taxon>Flavobacteriales</taxon>
        <taxon>Flavobacteriaceae</taxon>
        <taxon>Flavobacterium</taxon>
    </lineage>
</organism>
<dbReference type="AlphaFoldDB" id="A0A2H3KZM7"/>
<dbReference type="RefSeq" id="WP_097553771.1">
    <property type="nucleotide sequence ID" value="NZ_PCMW01000029.1"/>
</dbReference>
<comment type="caution">
    <text evidence="2">The sequence shown here is derived from an EMBL/GenBank/DDBJ whole genome shotgun (WGS) entry which is preliminary data.</text>
</comment>
<dbReference type="OrthoDB" id="1307467at2"/>
<protein>
    <submittedName>
        <fullName evidence="2">Uncharacterized protein</fullName>
    </submittedName>
</protein>
<dbReference type="EMBL" id="PCMW01000029">
    <property type="protein sequence ID" value="PDS25399.1"/>
    <property type="molecule type" value="Genomic_DNA"/>
</dbReference>